<dbReference type="AlphaFoldDB" id="A0A645H3Z1"/>
<reference evidence="1" key="1">
    <citation type="submission" date="2019-08" db="EMBL/GenBank/DDBJ databases">
        <authorList>
            <person name="Kucharzyk K."/>
            <person name="Murdoch R.W."/>
            <person name="Higgins S."/>
            <person name="Loffler F."/>
        </authorList>
    </citation>
    <scope>NUCLEOTIDE SEQUENCE</scope>
</reference>
<comment type="caution">
    <text evidence="1">The sequence shown here is derived from an EMBL/GenBank/DDBJ whole genome shotgun (WGS) entry which is preliminary data.</text>
</comment>
<name>A0A645H3Z1_9ZZZZ</name>
<dbReference type="EMBL" id="VSSQ01084878">
    <property type="protein sequence ID" value="MPN32719.1"/>
    <property type="molecule type" value="Genomic_DNA"/>
</dbReference>
<protein>
    <submittedName>
        <fullName evidence="1">Uncharacterized protein</fullName>
    </submittedName>
</protein>
<evidence type="ECO:0000313" key="1">
    <source>
        <dbReference type="EMBL" id="MPN32719.1"/>
    </source>
</evidence>
<accession>A0A645H3Z1</accession>
<sequence length="205" mass="22680">MLTMKRHQIPARAGGRQLDLVDLRRVARVQQLLQMHGGEIGHADGTHQPRLAQLDHALEGLHIAVLRRVGPVDQQQIHIVHAQALQARLAGGARAFHAVPFLVELGGDEHLLARHARLAQALPHAHFVAIVLGRVDVPVSQPKRLGDGRYRLVIGHRPGAQADLRDTRCAIQRNGGRTQLFVRHMCLAFSSGGECRHSQRRDIDC</sequence>
<proteinExistence type="predicted"/>
<organism evidence="1">
    <name type="scientific">bioreactor metagenome</name>
    <dbReference type="NCBI Taxonomy" id="1076179"/>
    <lineage>
        <taxon>unclassified sequences</taxon>
        <taxon>metagenomes</taxon>
        <taxon>ecological metagenomes</taxon>
    </lineage>
</organism>
<gene>
    <name evidence="1" type="ORF">SDC9_180199</name>
</gene>